<protein>
    <submittedName>
        <fullName evidence="1">Uncharacterized protein</fullName>
    </submittedName>
</protein>
<evidence type="ECO:0000313" key="1">
    <source>
        <dbReference type="EMBL" id="TBU92742.1"/>
    </source>
</evidence>
<reference evidence="1 2" key="1">
    <citation type="submission" date="2018-06" db="EMBL/GenBank/DDBJ databases">
        <title>Three novel Pseudomonas species isolated from symptomatic oak.</title>
        <authorList>
            <person name="Bueno-Gonzalez V."/>
            <person name="Brady C."/>
        </authorList>
    </citation>
    <scope>NUCLEOTIDE SEQUENCE [LARGE SCALE GENOMIC DNA]</scope>
    <source>
        <strain evidence="1 2">P6B</strain>
    </source>
</reference>
<comment type="caution">
    <text evidence="1">The sequence shown here is derived from an EMBL/GenBank/DDBJ whole genome shotgun (WGS) entry which is preliminary data.</text>
</comment>
<gene>
    <name evidence="1" type="ORF">DNK44_11775</name>
</gene>
<organism evidence="1 2">
    <name type="scientific">Phytopseudomonas dryadis</name>
    <dbReference type="NCBI Taxonomy" id="2487520"/>
    <lineage>
        <taxon>Bacteria</taxon>
        <taxon>Pseudomonadati</taxon>
        <taxon>Pseudomonadota</taxon>
        <taxon>Gammaproteobacteria</taxon>
        <taxon>Pseudomonadales</taxon>
        <taxon>Pseudomonadaceae</taxon>
        <taxon>Phytopseudomonas</taxon>
    </lineage>
</organism>
<name>A0A4Q9R332_9GAMM</name>
<dbReference type="Proteomes" id="UP000293172">
    <property type="component" value="Unassembled WGS sequence"/>
</dbReference>
<accession>A0A4Q9R332</accession>
<dbReference type="AlphaFoldDB" id="A0A4Q9R332"/>
<evidence type="ECO:0000313" key="2">
    <source>
        <dbReference type="Proteomes" id="UP000293172"/>
    </source>
</evidence>
<proteinExistence type="predicted"/>
<dbReference type="EMBL" id="QJUL01000014">
    <property type="protein sequence ID" value="TBU92742.1"/>
    <property type="molecule type" value="Genomic_DNA"/>
</dbReference>
<sequence>MENMGMSTTLSAWQSKVAPAGQAAQQGQPPLIRLDAPAPEASVIYHPGSEDPVDRGDFDVYQKTGRPASNYATRAEPVVLAELGAVQISLASAYTDFQKALAATDPDLVEKNFGFSVSQNGHLVAVNAGSLSQDQIQRLETALNASSRLVKAANSFARLSMEFVAASAVYEYGKFHLDLDNYASTIDLGRALGVGAQSGQDRFNGQWDIQLWRNGEKRYDGWEKLVDGQWVDAPEYQPQSVVAYR</sequence>